<dbReference type="HAMAP" id="MF_01367">
    <property type="entry name" value="Ribosomal_uL14"/>
    <property type="match status" value="1"/>
</dbReference>
<dbReference type="GO" id="GO:1990904">
    <property type="term" value="C:ribonucleoprotein complex"/>
    <property type="evidence" value="ECO:0007669"/>
    <property type="project" value="UniProtKB-KW"/>
</dbReference>
<evidence type="ECO:0000256" key="3">
    <source>
        <dbReference type="ARBA" id="ARBA00022946"/>
    </source>
</evidence>
<dbReference type="GO" id="GO:0005840">
    <property type="term" value="C:ribosome"/>
    <property type="evidence" value="ECO:0007669"/>
    <property type="project" value="UniProtKB-KW"/>
</dbReference>
<evidence type="ECO:0000256" key="6">
    <source>
        <dbReference type="ARBA" id="ARBA00023274"/>
    </source>
</evidence>
<accession>A0A7D9L2U6</accession>
<dbReference type="FunFam" id="2.40.150.20:FF:000018">
    <property type="entry name" value="Ribosomal protein L14, putative"/>
    <property type="match status" value="1"/>
</dbReference>
<evidence type="ECO:0000256" key="7">
    <source>
        <dbReference type="ARBA" id="ARBA00040118"/>
    </source>
</evidence>
<comment type="similarity">
    <text evidence="2">Belongs to the universal ribosomal protein uL14 family.</text>
</comment>
<dbReference type="AlphaFoldDB" id="A0A7D9L2U6"/>
<sequence length="166" mass="18444">MATCQGASCFGMIFSSLNYGFYRRLIPQSCNILGGGFSKQGMLNSSRSITLLTKFNVVDNSKQGQRTKRYKKAYAIGFFKNNKRQTADIGDVIKVAVRGQTCNALIVGSRKPKGNNMVPRYDNNNVVLLDENLAPLGTRIRGPIPNILRKQRDKYSKVLAIASKFT</sequence>
<protein>
    <recommendedName>
        <fullName evidence="7">Large ribosomal subunit protein uL14m</fullName>
    </recommendedName>
    <alternativeName>
        <fullName evidence="8">39S ribosomal protein L14, mitochondrial</fullName>
    </alternativeName>
</protein>
<evidence type="ECO:0000256" key="2">
    <source>
        <dbReference type="ARBA" id="ARBA00010745"/>
    </source>
</evidence>
<keyword evidence="10" id="KW-1185">Reference proteome</keyword>
<comment type="caution">
    <text evidence="9">The sequence shown here is derived from an EMBL/GenBank/DDBJ whole genome shotgun (WGS) entry which is preliminary data.</text>
</comment>
<name>A0A7D9L2U6_PARCT</name>
<dbReference type="CDD" id="cd00337">
    <property type="entry name" value="Ribosomal_uL14"/>
    <property type="match status" value="1"/>
</dbReference>
<keyword evidence="6" id="KW-0687">Ribonucleoprotein</keyword>
<evidence type="ECO:0000256" key="8">
    <source>
        <dbReference type="ARBA" id="ARBA00042938"/>
    </source>
</evidence>
<dbReference type="SUPFAM" id="SSF50193">
    <property type="entry name" value="Ribosomal protein L14"/>
    <property type="match status" value="1"/>
</dbReference>
<evidence type="ECO:0000313" key="10">
    <source>
        <dbReference type="Proteomes" id="UP001152795"/>
    </source>
</evidence>
<comment type="subcellular location">
    <subcellularLocation>
        <location evidence="1">Mitochondrion</location>
    </subcellularLocation>
</comment>
<dbReference type="InterPro" id="IPR000218">
    <property type="entry name" value="Ribosomal_uL14"/>
</dbReference>
<dbReference type="OrthoDB" id="274765at2759"/>
<keyword evidence="4" id="KW-0689">Ribosomal protein</keyword>
<dbReference type="PANTHER" id="PTHR21037">
    <property type="entry name" value="39S RIBOSOMAL PROTEIN L14, MITOCHONDRIAL"/>
    <property type="match status" value="1"/>
</dbReference>
<keyword evidence="5" id="KW-0496">Mitochondrion</keyword>
<dbReference type="PANTHER" id="PTHR21037:SF3">
    <property type="entry name" value="LARGE RIBOSOMAL SUBUNIT PROTEIN UL14M"/>
    <property type="match status" value="1"/>
</dbReference>
<dbReference type="GO" id="GO:0003735">
    <property type="term" value="F:structural constituent of ribosome"/>
    <property type="evidence" value="ECO:0007669"/>
    <property type="project" value="InterPro"/>
</dbReference>
<evidence type="ECO:0000313" key="9">
    <source>
        <dbReference type="EMBL" id="CAB4022377.1"/>
    </source>
</evidence>
<organism evidence="9 10">
    <name type="scientific">Paramuricea clavata</name>
    <name type="common">Red gorgonian</name>
    <name type="synonym">Violescent sea-whip</name>
    <dbReference type="NCBI Taxonomy" id="317549"/>
    <lineage>
        <taxon>Eukaryota</taxon>
        <taxon>Metazoa</taxon>
        <taxon>Cnidaria</taxon>
        <taxon>Anthozoa</taxon>
        <taxon>Octocorallia</taxon>
        <taxon>Malacalcyonacea</taxon>
        <taxon>Plexauridae</taxon>
        <taxon>Paramuricea</taxon>
    </lineage>
</organism>
<dbReference type="InterPro" id="IPR036853">
    <property type="entry name" value="Ribosomal_uL14_sf"/>
</dbReference>
<dbReference type="GO" id="GO:0006412">
    <property type="term" value="P:translation"/>
    <property type="evidence" value="ECO:0007669"/>
    <property type="project" value="InterPro"/>
</dbReference>
<evidence type="ECO:0000256" key="5">
    <source>
        <dbReference type="ARBA" id="ARBA00023128"/>
    </source>
</evidence>
<evidence type="ECO:0000256" key="4">
    <source>
        <dbReference type="ARBA" id="ARBA00022980"/>
    </source>
</evidence>
<dbReference type="Pfam" id="PF00238">
    <property type="entry name" value="Ribosomal_L14"/>
    <property type="match status" value="1"/>
</dbReference>
<dbReference type="EMBL" id="CACRXK020011945">
    <property type="protein sequence ID" value="CAB4022377.1"/>
    <property type="molecule type" value="Genomic_DNA"/>
</dbReference>
<reference evidence="9" key="1">
    <citation type="submission" date="2020-04" db="EMBL/GenBank/DDBJ databases">
        <authorList>
            <person name="Alioto T."/>
            <person name="Alioto T."/>
            <person name="Gomez Garrido J."/>
        </authorList>
    </citation>
    <scope>NUCLEOTIDE SEQUENCE</scope>
    <source>
        <strain evidence="9">A484AB</strain>
    </source>
</reference>
<dbReference type="Proteomes" id="UP001152795">
    <property type="component" value="Unassembled WGS sequence"/>
</dbReference>
<dbReference type="GO" id="GO:0005739">
    <property type="term" value="C:mitochondrion"/>
    <property type="evidence" value="ECO:0007669"/>
    <property type="project" value="UniProtKB-SubCell"/>
</dbReference>
<dbReference type="SMART" id="SM01374">
    <property type="entry name" value="Ribosomal_L14"/>
    <property type="match status" value="1"/>
</dbReference>
<dbReference type="Gene3D" id="2.40.150.20">
    <property type="entry name" value="Ribosomal protein L14"/>
    <property type="match status" value="1"/>
</dbReference>
<evidence type="ECO:0000256" key="1">
    <source>
        <dbReference type="ARBA" id="ARBA00004173"/>
    </source>
</evidence>
<gene>
    <name evidence="9" type="ORF">PACLA_8A085657</name>
</gene>
<proteinExistence type="inferred from homology"/>
<keyword evidence="3" id="KW-0809">Transit peptide</keyword>